<evidence type="ECO:0000259" key="10">
    <source>
        <dbReference type="Pfam" id="PF00909"/>
    </source>
</evidence>
<keyword evidence="6 8" id="KW-0472">Membrane</keyword>
<proteinExistence type="inferred from homology"/>
<feature type="transmembrane region" description="Helical" evidence="8">
    <location>
        <begin position="53"/>
        <end position="76"/>
    </location>
</feature>
<accession>A0ABD3MT57</accession>
<evidence type="ECO:0000256" key="8">
    <source>
        <dbReference type="RuleBase" id="RU362002"/>
    </source>
</evidence>
<dbReference type="EMBL" id="JALLBG020000088">
    <property type="protein sequence ID" value="KAL3766133.1"/>
    <property type="molecule type" value="Genomic_DNA"/>
</dbReference>
<evidence type="ECO:0000256" key="5">
    <source>
        <dbReference type="ARBA" id="ARBA00022989"/>
    </source>
</evidence>
<feature type="transmembrane region" description="Helical" evidence="8">
    <location>
        <begin position="327"/>
        <end position="345"/>
    </location>
</feature>
<keyword evidence="7 8" id="KW-0924">Ammonia transport</keyword>
<keyword evidence="12" id="KW-1185">Reference proteome</keyword>
<dbReference type="PANTHER" id="PTHR11730">
    <property type="entry name" value="AMMONIUM TRANSPORTER"/>
    <property type="match status" value="1"/>
</dbReference>
<sequence length="605" mass="66240">MSATESTYQTCLSDLTSTNTSSSSPTTEALLQCISNSFDAAHTNTNASIDAFFLLYASTLIFFMQTGFAMVCAGCVRLKNVQNTLLKNVLDACAVSLGFYSLGYAFAFGTNNNNNNNSDKTTTFIGNGNYFLIGVEDDSFWLFQFVFCATSGTIVAGALAERCQMTAYLAYSLFLSSFVYPVVVHAIWSDYGFLSPRNSNPLWGSGMIDFAGSCVVHVTGGATALIASKVLGPRTGRFHDAHGNLLENPKEMPGHSLALQCLGTLILWFGWYGFNCGSIITLTIDDHYKVISHTAINLTLSGATGCIMTLIASTIAAERSTGETSYYLPYALNGCLSGLVAITAGCSIVEHWASIVIGLTSGALYLVFSKLLLKWKIDDAVDAIPVHLINGIWGTICVGLFAAPDLMSNVYNSSADHPGWFYSWGMGSADARLLACQLVGILFVIAWVLCTMFPFFWLLHYFGYLRADALEEYIGLDVAYRGGIFEAKDNEEDEETKKKMDEYIKEYEHRRAEKASFIQMHDNRGLFSRSPIQGSSLHNDSLHGNSYHGRKVLTQNSLDASKKSQASLEDSQRSRARGEMGEDNAIVKTVDVENWAENIRENVAH</sequence>
<keyword evidence="4 8" id="KW-0812">Transmembrane</keyword>
<comment type="subcellular location">
    <subcellularLocation>
        <location evidence="8">Cell membrane</location>
        <topology evidence="8">Multi-pass membrane protein</topology>
    </subcellularLocation>
    <subcellularLocation>
        <location evidence="1">Membrane</location>
        <topology evidence="1">Multi-pass membrane protein</topology>
    </subcellularLocation>
</comment>
<evidence type="ECO:0000256" key="1">
    <source>
        <dbReference type="ARBA" id="ARBA00004141"/>
    </source>
</evidence>
<comment type="similarity">
    <text evidence="2 8">Belongs to the ammonia transporter channel (TC 1.A.11.2) family.</text>
</comment>
<dbReference type="PANTHER" id="PTHR11730:SF6">
    <property type="entry name" value="AMMONIUM TRANSPORTER"/>
    <property type="match status" value="1"/>
</dbReference>
<evidence type="ECO:0000313" key="12">
    <source>
        <dbReference type="Proteomes" id="UP001530293"/>
    </source>
</evidence>
<dbReference type="AlphaFoldDB" id="A0ABD3MT57"/>
<dbReference type="NCBIfam" id="TIGR00836">
    <property type="entry name" value="amt"/>
    <property type="match status" value="1"/>
</dbReference>
<dbReference type="Pfam" id="PF00909">
    <property type="entry name" value="Ammonium_transp"/>
    <property type="match status" value="1"/>
</dbReference>
<feature type="domain" description="Ammonium transporter AmtB-like" evidence="10">
    <location>
        <begin position="53"/>
        <end position="479"/>
    </location>
</feature>
<feature type="transmembrane region" description="Helical" evidence="8">
    <location>
        <begin position="140"/>
        <end position="160"/>
    </location>
</feature>
<organism evidence="11 12">
    <name type="scientific">Discostella pseudostelligera</name>
    <dbReference type="NCBI Taxonomy" id="259834"/>
    <lineage>
        <taxon>Eukaryota</taxon>
        <taxon>Sar</taxon>
        <taxon>Stramenopiles</taxon>
        <taxon>Ochrophyta</taxon>
        <taxon>Bacillariophyta</taxon>
        <taxon>Coscinodiscophyceae</taxon>
        <taxon>Thalassiosirophycidae</taxon>
        <taxon>Stephanodiscales</taxon>
        <taxon>Stephanodiscaceae</taxon>
        <taxon>Discostella</taxon>
    </lineage>
</organism>
<name>A0ABD3MT57_9STRA</name>
<dbReference type="InterPro" id="IPR024041">
    <property type="entry name" value="NH4_transpt_AmtB-like_dom"/>
</dbReference>
<comment type="caution">
    <text evidence="11">The sequence shown here is derived from an EMBL/GenBank/DDBJ whole genome shotgun (WGS) entry which is preliminary data.</text>
</comment>
<dbReference type="Gene3D" id="1.10.3430.10">
    <property type="entry name" value="Ammonium transporter AmtB like domains"/>
    <property type="match status" value="1"/>
</dbReference>
<dbReference type="GO" id="GO:0005886">
    <property type="term" value="C:plasma membrane"/>
    <property type="evidence" value="ECO:0007669"/>
    <property type="project" value="UniProtKB-SubCell"/>
</dbReference>
<feature type="region of interest" description="Disordered" evidence="9">
    <location>
        <begin position="558"/>
        <end position="582"/>
    </location>
</feature>
<keyword evidence="5 8" id="KW-1133">Transmembrane helix</keyword>
<evidence type="ECO:0000313" key="11">
    <source>
        <dbReference type="EMBL" id="KAL3766133.1"/>
    </source>
</evidence>
<feature type="transmembrane region" description="Helical" evidence="8">
    <location>
        <begin position="431"/>
        <end position="459"/>
    </location>
</feature>
<evidence type="ECO:0000256" key="9">
    <source>
        <dbReference type="SAM" id="MobiDB-lite"/>
    </source>
</evidence>
<feature type="transmembrane region" description="Helical" evidence="8">
    <location>
        <begin position="167"/>
        <end position="188"/>
    </location>
</feature>
<feature type="compositionally biased region" description="Basic and acidic residues" evidence="9">
    <location>
        <begin position="570"/>
        <end position="580"/>
    </location>
</feature>
<dbReference type="InterPro" id="IPR001905">
    <property type="entry name" value="Ammonium_transpt"/>
</dbReference>
<feature type="transmembrane region" description="Helical" evidence="8">
    <location>
        <begin position="257"/>
        <end position="274"/>
    </location>
</feature>
<dbReference type="FunFam" id="1.10.3430.10:FF:000016">
    <property type="entry name" value="Ammonium transporter"/>
    <property type="match status" value="1"/>
</dbReference>
<evidence type="ECO:0000256" key="2">
    <source>
        <dbReference type="ARBA" id="ARBA00005887"/>
    </source>
</evidence>
<evidence type="ECO:0000256" key="4">
    <source>
        <dbReference type="ARBA" id="ARBA00022692"/>
    </source>
</evidence>
<keyword evidence="3 8" id="KW-0813">Transport</keyword>
<dbReference type="Proteomes" id="UP001530293">
    <property type="component" value="Unassembled WGS sequence"/>
</dbReference>
<feature type="transmembrane region" description="Helical" evidence="8">
    <location>
        <begin position="380"/>
        <end position="403"/>
    </location>
</feature>
<feature type="transmembrane region" description="Helical" evidence="8">
    <location>
        <begin position="351"/>
        <end position="368"/>
    </location>
</feature>
<reference evidence="11 12" key="1">
    <citation type="submission" date="2024-10" db="EMBL/GenBank/DDBJ databases">
        <title>Updated reference genomes for cyclostephanoid diatoms.</title>
        <authorList>
            <person name="Roberts W.R."/>
            <person name="Alverson A.J."/>
        </authorList>
    </citation>
    <scope>NUCLEOTIDE SEQUENCE [LARGE SCALE GENOMIC DNA]</scope>
    <source>
        <strain evidence="11 12">AJA232-27</strain>
    </source>
</reference>
<feature type="transmembrane region" description="Helical" evidence="8">
    <location>
        <begin position="88"/>
        <end position="107"/>
    </location>
</feature>
<evidence type="ECO:0000256" key="6">
    <source>
        <dbReference type="ARBA" id="ARBA00023136"/>
    </source>
</evidence>
<evidence type="ECO:0000256" key="3">
    <source>
        <dbReference type="ARBA" id="ARBA00022448"/>
    </source>
</evidence>
<gene>
    <name evidence="11" type="ORF">ACHAWU_004133</name>
</gene>
<dbReference type="InterPro" id="IPR029020">
    <property type="entry name" value="Ammonium/urea_transptr"/>
</dbReference>
<dbReference type="GO" id="GO:0072488">
    <property type="term" value="P:ammonium transmembrane transport"/>
    <property type="evidence" value="ECO:0007669"/>
    <property type="project" value="UniProtKB-KW"/>
</dbReference>
<feature type="compositionally biased region" description="Polar residues" evidence="9">
    <location>
        <begin position="558"/>
        <end position="569"/>
    </location>
</feature>
<evidence type="ECO:0000256" key="7">
    <source>
        <dbReference type="ARBA" id="ARBA00023177"/>
    </source>
</evidence>
<protein>
    <recommendedName>
        <fullName evidence="8">Ammonium transporter</fullName>
    </recommendedName>
</protein>
<dbReference type="SUPFAM" id="SSF111352">
    <property type="entry name" value="Ammonium transporter"/>
    <property type="match status" value="1"/>
</dbReference>
<feature type="transmembrane region" description="Helical" evidence="8">
    <location>
        <begin position="294"/>
        <end position="315"/>
    </location>
</feature>